<feature type="compositionally biased region" description="Basic and acidic residues" evidence="1">
    <location>
        <begin position="211"/>
        <end position="220"/>
    </location>
</feature>
<organism evidence="2 3">
    <name type="scientific">Coniosporium apollinis (strain CBS 100218)</name>
    <name type="common">Rock-inhabiting black yeast</name>
    <dbReference type="NCBI Taxonomy" id="1168221"/>
    <lineage>
        <taxon>Eukaryota</taxon>
        <taxon>Fungi</taxon>
        <taxon>Dikarya</taxon>
        <taxon>Ascomycota</taxon>
        <taxon>Pezizomycotina</taxon>
        <taxon>Dothideomycetes</taxon>
        <taxon>Dothideomycetes incertae sedis</taxon>
        <taxon>Coniosporium</taxon>
    </lineage>
</organism>
<feature type="compositionally biased region" description="Basic and acidic residues" evidence="1">
    <location>
        <begin position="327"/>
        <end position="339"/>
    </location>
</feature>
<feature type="compositionally biased region" description="Polar residues" evidence="1">
    <location>
        <begin position="311"/>
        <end position="323"/>
    </location>
</feature>
<dbReference type="AlphaFoldDB" id="R7Z2L0"/>
<protein>
    <submittedName>
        <fullName evidence="2">Uncharacterized protein</fullName>
    </submittedName>
</protein>
<dbReference type="OrthoDB" id="3939134at2759"/>
<gene>
    <name evidence="2" type="ORF">W97_07285</name>
</gene>
<proteinExistence type="predicted"/>
<accession>R7Z2L0</accession>
<sequence>MSTLPQVGNSRSESRALTTPIVRSNLKLDIYDVIESPQKPPQSAQAVRSSGFKGPEARKRTRQGDQEEVPTPISPKRMRKDNAGDVNLPKETAGRRTRQTAGMASSKNNAVAMNAGTRRMTKSTAKDAVAEPDNGELQQGTKHARPGQHNYLKHPQNGRKEGQGPQEPTHAVPDQVTPKIRKRGRPKRISQLADMRGATMQESTEDAANVHAEEPERDGPQDVLESAQPAMPVDVSGRPAHRQSPQVIVTKEVLRSAAEEPNKSKQAIAGASPRSDPHDDAWLPSPQNQSAEAVRQQQQRQAESPKDRGQNQKTKPTQDSSRYLSKRLREEDRLGNDEFEHTVEDKQVLGQKDTLMEIFEGLKAIGVQKRDGKNHRHHFDLLTETGEAVAAACQKAKDCYVKLAQTESGNGKLRSRLDEAVGEVYMHTEALNADTTEEDSDDLVLDVYALIFHVLVSLLRRAILSHVHVSTISSGSGALPAPALEEIVCLLDLIGDLDLRAKEWKSKPHNDYCVVRSVRNGIVVPVRKVSEAFSKYQQKREEEARRRKRQALKQEQMRRREEQEALEEEEDRRLAEQEAQWDELIITRLLLETDPRRCRSYHLVKYDREVTDWGIDANGEPFEREDMFSARHTDERPLYNPEACQEWPDEHIDALMEELEKVSKTCKGTVFSLFHSRQKPQQLTQ</sequence>
<dbReference type="OMA" id="HIVRMQC"/>
<feature type="region of interest" description="Disordered" evidence="1">
    <location>
        <begin position="34"/>
        <end position="339"/>
    </location>
</feature>
<feature type="compositionally biased region" description="Basic residues" evidence="1">
    <location>
        <begin position="179"/>
        <end position="188"/>
    </location>
</feature>
<dbReference type="EMBL" id="JH767593">
    <property type="protein sequence ID" value="EON68136.1"/>
    <property type="molecule type" value="Genomic_DNA"/>
</dbReference>
<dbReference type="eggNOG" id="ENOG502T521">
    <property type="taxonomic scope" value="Eukaryota"/>
</dbReference>
<dbReference type="Proteomes" id="UP000016924">
    <property type="component" value="Unassembled WGS sequence"/>
</dbReference>
<evidence type="ECO:0000313" key="3">
    <source>
        <dbReference type="Proteomes" id="UP000016924"/>
    </source>
</evidence>
<feature type="compositionally biased region" description="Basic and acidic residues" evidence="1">
    <location>
        <begin position="252"/>
        <end position="263"/>
    </location>
</feature>
<dbReference type="RefSeq" id="XP_007783453.1">
    <property type="nucleotide sequence ID" value="XM_007785263.1"/>
</dbReference>
<dbReference type="STRING" id="1168221.R7Z2L0"/>
<feature type="compositionally biased region" description="Low complexity" evidence="1">
    <location>
        <begin position="287"/>
        <end position="302"/>
    </location>
</feature>
<reference evidence="3" key="1">
    <citation type="submission" date="2012-06" db="EMBL/GenBank/DDBJ databases">
        <title>The genome sequence of Coniosporium apollinis CBS 100218.</title>
        <authorList>
            <consortium name="The Broad Institute Genome Sequencing Platform"/>
            <person name="Cuomo C."/>
            <person name="Gorbushina A."/>
            <person name="Noack S."/>
            <person name="Walker B."/>
            <person name="Young S.K."/>
            <person name="Zeng Q."/>
            <person name="Gargeya S."/>
            <person name="Fitzgerald M."/>
            <person name="Haas B."/>
            <person name="Abouelleil A."/>
            <person name="Alvarado L."/>
            <person name="Arachchi H.M."/>
            <person name="Berlin A.M."/>
            <person name="Chapman S.B."/>
            <person name="Goldberg J."/>
            <person name="Griggs A."/>
            <person name="Gujja S."/>
            <person name="Hansen M."/>
            <person name="Howarth C."/>
            <person name="Imamovic A."/>
            <person name="Larimer J."/>
            <person name="McCowan C."/>
            <person name="Montmayeur A."/>
            <person name="Murphy C."/>
            <person name="Neiman D."/>
            <person name="Pearson M."/>
            <person name="Priest M."/>
            <person name="Roberts A."/>
            <person name="Saif S."/>
            <person name="Shea T."/>
            <person name="Sisk P."/>
            <person name="Sykes S."/>
            <person name="Wortman J."/>
            <person name="Nusbaum C."/>
            <person name="Birren B."/>
        </authorList>
    </citation>
    <scope>NUCLEOTIDE SEQUENCE [LARGE SCALE GENOMIC DNA]</scope>
    <source>
        <strain evidence="3">CBS 100218</strain>
    </source>
</reference>
<evidence type="ECO:0000256" key="1">
    <source>
        <dbReference type="SAM" id="MobiDB-lite"/>
    </source>
</evidence>
<name>R7Z2L0_CONA1</name>
<feature type="region of interest" description="Disordered" evidence="1">
    <location>
        <begin position="544"/>
        <end position="572"/>
    </location>
</feature>
<evidence type="ECO:0000313" key="2">
    <source>
        <dbReference type="EMBL" id="EON68136.1"/>
    </source>
</evidence>
<dbReference type="HOGENOM" id="CLU_401701_0_0_1"/>
<feature type="compositionally biased region" description="Polar residues" evidence="1">
    <location>
        <begin position="99"/>
        <end position="111"/>
    </location>
</feature>
<feature type="region of interest" description="Disordered" evidence="1">
    <location>
        <begin position="1"/>
        <end position="20"/>
    </location>
</feature>
<feature type="compositionally biased region" description="Polar residues" evidence="1">
    <location>
        <begin position="1"/>
        <end position="17"/>
    </location>
</feature>
<dbReference type="GeneID" id="19904596"/>
<keyword evidence="3" id="KW-1185">Reference proteome</keyword>
<feature type="compositionally biased region" description="Basic and acidic residues" evidence="1">
    <location>
        <begin position="55"/>
        <end position="65"/>
    </location>
</feature>